<organism evidence="1">
    <name type="scientific">marine metagenome</name>
    <dbReference type="NCBI Taxonomy" id="408172"/>
    <lineage>
        <taxon>unclassified sequences</taxon>
        <taxon>metagenomes</taxon>
        <taxon>ecological metagenomes</taxon>
    </lineage>
</organism>
<accession>A0A382EQ88</accession>
<gene>
    <name evidence="1" type="ORF">METZ01_LOCUS205336</name>
</gene>
<evidence type="ECO:0000313" key="1">
    <source>
        <dbReference type="EMBL" id="SVB52482.1"/>
    </source>
</evidence>
<reference evidence="1" key="1">
    <citation type="submission" date="2018-05" db="EMBL/GenBank/DDBJ databases">
        <authorList>
            <person name="Lanie J.A."/>
            <person name="Ng W.-L."/>
            <person name="Kazmierczak K.M."/>
            <person name="Andrzejewski T.M."/>
            <person name="Davidsen T.M."/>
            <person name="Wayne K.J."/>
            <person name="Tettelin H."/>
            <person name="Glass J.I."/>
            <person name="Rusch D."/>
            <person name="Podicherti R."/>
            <person name="Tsui H.-C.T."/>
            <person name="Winkler M.E."/>
        </authorList>
    </citation>
    <scope>NUCLEOTIDE SEQUENCE</scope>
</reference>
<protein>
    <submittedName>
        <fullName evidence="1">Uncharacterized protein</fullName>
    </submittedName>
</protein>
<dbReference type="EMBL" id="UINC01045569">
    <property type="protein sequence ID" value="SVB52482.1"/>
    <property type="molecule type" value="Genomic_DNA"/>
</dbReference>
<feature type="non-terminal residue" evidence="1">
    <location>
        <position position="1"/>
    </location>
</feature>
<dbReference type="AlphaFoldDB" id="A0A382EQ88"/>
<sequence>VRLRRIPTHGEAGSRPVIATAAATGLGTRWHRLRRGSVGLGVVQRHAADAAGGK</sequence>
<name>A0A382EQ88_9ZZZZ</name>
<proteinExistence type="predicted"/>